<dbReference type="PANTHER" id="PTHR36730:SF1">
    <property type="entry name" value="CATHEPSIN PROPEPTIDE INHIBITOR DOMAIN-CONTAINING PROTEIN"/>
    <property type="match status" value="1"/>
</dbReference>
<proteinExistence type="predicted"/>
<dbReference type="AlphaFoldDB" id="A0A7N0UJ69"/>
<dbReference type="PANTHER" id="PTHR36730">
    <property type="entry name" value="OS03G0210700 PROTEIN"/>
    <property type="match status" value="1"/>
</dbReference>
<dbReference type="Gramene" id="Kaladp0071s0065.1.v1.1">
    <property type="protein sequence ID" value="Kaladp0071s0065.1.v1.1"/>
    <property type="gene ID" value="Kaladp0071s0065.v1.1"/>
</dbReference>
<sequence>MVSSPCHLSDPFLSTSSAANRLSSKLVAPQRRKSQPVFSVSNSCSRKSCLQVSASWQWQQEVRAVVKSLPVAASAAVLLWSGPASAGFLSGITGIESIPGPELPKVEFLERFNEENQKQYAEFDKRFNESPLLKKLLEKSKLNKEKNKQEIQDKYCLRGAEWGVGDCSAEGMTQEDRDKFIAMLKAKVGDE</sequence>
<name>A0A7N0UJ69_KALFE</name>
<dbReference type="EnsemblPlants" id="Kaladp0071s0065.1.v1.1">
    <property type="protein sequence ID" value="Kaladp0071s0065.1.v1.1"/>
    <property type="gene ID" value="Kaladp0071s0065.v1.1"/>
</dbReference>
<evidence type="ECO:0000313" key="1">
    <source>
        <dbReference type="EnsemblPlants" id="Kaladp0071s0065.1.v1.1"/>
    </source>
</evidence>
<reference evidence="1" key="1">
    <citation type="submission" date="2021-01" db="UniProtKB">
        <authorList>
            <consortium name="EnsemblPlants"/>
        </authorList>
    </citation>
    <scope>IDENTIFICATION</scope>
</reference>
<dbReference type="OMA" id="CENPKIN"/>
<protein>
    <submittedName>
        <fullName evidence="1">Uncharacterized protein</fullName>
    </submittedName>
</protein>
<dbReference type="Proteomes" id="UP000594263">
    <property type="component" value="Unplaced"/>
</dbReference>
<evidence type="ECO:0000313" key="2">
    <source>
        <dbReference type="Proteomes" id="UP000594263"/>
    </source>
</evidence>
<keyword evidence="2" id="KW-1185">Reference proteome</keyword>
<accession>A0A7N0UJ69</accession>
<organism evidence="1 2">
    <name type="scientific">Kalanchoe fedtschenkoi</name>
    <name type="common">Lavender scallops</name>
    <name type="synonym">South American air plant</name>
    <dbReference type="NCBI Taxonomy" id="63787"/>
    <lineage>
        <taxon>Eukaryota</taxon>
        <taxon>Viridiplantae</taxon>
        <taxon>Streptophyta</taxon>
        <taxon>Embryophyta</taxon>
        <taxon>Tracheophyta</taxon>
        <taxon>Spermatophyta</taxon>
        <taxon>Magnoliopsida</taxon>
        <taxon>eudicotyledons</taxon>
        <taxon>Gunneridae</taxon>
        <taxon>Pentapetalae</taxon>
        <taxon>Saxifragales</taxon>
        <taxon>Crassulaceae</taxon>
        <taxon>Kalanchoe</taxon>
    </lineage>
</organism>